<proteinExistence type="predicted"/>
<dbReference type="Proteomes" id="UP000317422">
    <property type="component" value="Unassembled WGS sequence"/>
</dbReference>
<comment type="caution">
    <text evidence="1">The sequence shown here is derived from an EMBL/GenBank/DDBJ whole genome shotgun (WGS) entry which is preliminary data.</text>
</comment>
<protein>
    <submittedName>
        <fullName evidence="1">Uncharacterized protein</fullName>
    </submittedName>
</protein>
<accession>A0A543NL59</accession>
<dbReference type="AlphaFoldDB" id="A0A543NL59"/>
<evidence type="ECO:0000313" key="2">
    <source>
        <dbReference type="Proteomes" id="UP000317422"/>
    </source>
</evidence>
<reference evidence="1 2" key="1">
    <citation type="submission" date="2019-06" db="EMBL/GenBank/DDBJ databases">
        <title>Sequencing the genomes of 1000 actinobacteria strains.</title>
        <authorList>
            <person name="Klenk H.-P."/>
        </authorList>
    </citation>
    <scope>NUCLEOTIDE SEQUENCE [LARGE SCALE GENOMIC DNA]</scope>
    <source>
        <strain evidence="1 2">DSM 45015</strain>
    </source>
</reference>
<gene>
    <name evidence="1" type="ORF">FHX37_2559</name>
</gene>
<keyword evidence="2" id="KW-1185">Reference proteome</keyword>
<dbReference type="EMBL" id="VFQC01000001">
    <property type="protein sequence ID" value="TQN32583.1"/>
    <property type="molecule type" value="Genomic_DNA"/>
</dbReference>
<evidence type="ECO:0000313" key="1">
    <source>
        <dbReference type="EMBL" id="TQN32583.1"/>
    </source>
</evidence>
<name>A0A543NL59_9ACTN</name>
<sequence>MLLGMDNDELTQRVRELREQGRSPKAIARTLGVSPSRVAPVVRAIAEEQPRPTENPVAGCWISPGWSLGLGVTGDPEWPDSSLVAEGDPGTDELVTVIVTRERRWGNVAVCTYLVDPYCLGVKHAYGPDVVDIAEIPPYVRRMYAPYGDEPVQAPVELAQELVFGSVAYARELGFEPDKDFDAAAGHLGEWNGPATLTFGWHGRPYYVPGPDDDTDHVLRTLERTVGAGNFGHAVESQDTSA</sequence>
<organism evidence="1 2">
    <name type="scientific">Haloactinospora alba</name>
    <dbReference type="NCBI Taxonomy" id="405555"/>
    <lineage>
        <taxon>Bacteria</taxon>
        <taxon>Bacillati</taxon>
        <taxon>Actinomycetota</taxon>
        <taxon>Actinomycetes</taxon>
        <taxon>Streptosporangiales</taxon>
        <taxon>Nocardiopsidaceae</taxon>
        <taxon>Haloactinospora</taxon>
    </lineage>
</organism>